<sequence>MSSDQSLAPFILGGKQQAFTSYKKTQSLALNKATVVTNEKDGGEFALVELTDGYHWVPAIASIPVLEAGLGGQDFISQLDALRNTTVVLNDTVIGVHKRQDAFGIHLMILGCTFTRTPSSFESIDPDDISFEPSVSQWLIDLRKTFTGTPDSEWFCSLFPESATDEYEEILNEYCIVHGDLEKILLMQYGELPALHLPAEKEESGSKGVKRQRSAMNEEDTAPVQQPSTIAENSTTHKRQRHTSPKAPVEPNKLARLEQSDATLKNANAAVMELWNQPLSIRELHKRDRGDQVKPAEDTPSITVSNDRPQSPPPAASTETTTTTSTTDNTSAPITNTTPIASTSTTDFTPTHTTTENIQKEEAATAQTPLPDVKKHDNAVTLVGNDDDEARFYEPMPEDASTQKPLLRSLYVSMTKKFNIPSPT</sequence>
<feature type="compositionally biased region" description="Low complexity" evidence="1">
    <location>
        <begin position="316"/>
        <end position="352"/>
    </location>
</feature>
<dbReference type="EMBL" id="CBTN010000016">
    <property type="protein sequence ID" value="CDH53196.1"/>
    <property type="molecule type" value="Genomic_DNA"/>
</dbReference>
<proteinExistence type="predicted"/>
<evidence type="ECO:0000313" key="2">
    <source>
        <dbReference type="EMBL" id="CDH53196.1"/>
    </source>
</evidence>
<dbReference type="OrthoDB" id="2262438at2759"/>
<feature type="region of interest" description="Disordered" evidence="1">
    <location>
        <begin position="286"/>
        <end position="352"/>
    </location>
</feature>
<dbReference type="AlphaFoldDB" id="A0A068RW58"/>
<name>A0A068RW58_9FUNG</name>
<evidence type="ECO:0000313" key="3">
    <source>
        <dbReference type="Proteomes" id="UP000027586"/>
    </source>
</evidence>
<accession>A0A068RW58</accession>
<protein>
    <submittedName>
        <fullName evidence="2">Uncharacterized protein</fullName>
    </submittedName>
</protein>
<dbReference type="VEuPathDB" id="FungiDB:LCOR_04577.1"/>
<evidence type="ECO:0000256" key="1">
    <source>
        <dbReference type="SAM" id="MobiDB-lite"/>
    </source>
</evidence>
<reference evidence="2" key="1">
    <citation type="submission" date="2013-08" db="EMBL/GenBank/DDBJ databases">
        <title>Gene expansion shapes genome architecture in the human pathogen Lichtheimia corymbifera: an evolutionary genomics analysis in the ancient terrestrial Mucorales (Mucoromycotina).</title>
        <authorList>
            <person name="Schwartze V.U."/>
            <person name="Winter S."/>
            <person name="Shelest E."/>
            <person name="Marcet-Houben M."/>
            <person name="Horn F."/>
            <person name="Wehner S."/>
            <person name="Hoffmann K."/>
            <person name="Riege K."/>
            <person name="Sammeth M."/>
            <person name="Nowrousian M."/>
            <person name="Valiante V."/>
            <person name="Linde J."/>
            <person name="Jacobsen I.D."/>
            <person name="Marz M."/>
            <person name="Brakhage A.A."/>
            <person name="Gabaldon T."/>
            <person name="Bocker S."/>
            <person name="Voigt K."/>
        </authorList>
    </citation>
    <scope>NUCLEOTIDE SEQUENCE [LARGE SCALE GENOMIC DNA]</scope>
    <source>
        <strain evidence="2">FSU 9682</strain>
    </source>
</reference>
<organism evidence="2 3">
    <name type="scientific">Lichtheimia corymbifera JMRC:FSU:9682</name>
    <dbReference type="NCBI Taxonomy" id="1263082"/>
    <lineage>
        <taxon>Eukaryota</taxon>
        <taxon>Fungi</taxon>
        <taxon>Fungi incertae sedis</taxon>
        <taxon>Mucoromycota</taxon>
        <taxon>Mucoromycotina</taxon>
        <taxon>Mucoromycetes</taxon>
        <taxon>Mucorales</taxon>
        <taxon>Lichtheimiaceae</taxon>
        <taxon>Lichtheimia</taxon>
    </lineage>
</organism>
<comment type="caution">
    <text evidence="2">The sequence shown here is derived from an EMBL/GenBank/DDBJ whole genome shotgun (WGS) entry which is preliminary data.</text>
</comment>
<feature type="compositionally biased region" description="Polar residues" evidence="1">
    <location>
        <begin position="223"/>
        <end position="234"/>
    </location>
</feature>
<feature type="compositionally biased region" description="Basic and acidic residues" evidence="1">
    <location>
        <begin position="286"/>
        <end position="297"/>
    </location>
</feature>
<gene>
    <name evidence="2" type="ORF">LCOR_04577.1</name>
</gene>
<dbReference type="Proteomes" id="UP000027586">
    <property type="component" value="Unassembled WGS sequence"/>
</dbReference>
<feature type="region of interest" description="Disordered" evidence="1">
    <location>
        <begin position="198"/>
        <end position="253"/>
    </location>
</feature>
<keyword evidence="3" id="KW-1185">Reference proteome</keyword>
<feature type="compositionally biased region" description="Polar residues" evidence="1">
    <location>
        <begin position="300"/>
        <end position="309"/>
    </location>
</feature>